<dbReference type="KEGG" id="euz:DVS28_b0446"/>
<evidence type="ECO:0000313" key="2">
    <source>
        <dbReference type="EMBL" id="AXV10186.1"/>
    </source>
</evidence>
<dbReference type="Proteomes" id="UP000264006">
    <property type="component" value="Plasmid pEDY32-46I"/>
</dbReference>
<evidence type="ECO:0000256" key="1">
    <source>
        <dbReference type="SAM" id="MobiDB-lite"/>
    </source>
</evidence>
<dbReference type="RefSeq" id="WP_114594759.1">
    <property type="nucleotide sequence ID" value="NZ_CP031166.1"/>
</dbReference>
<keyword evidence="3" id="KW-1185">Reference proteome</keyword>
<sequence length="62" mass="6523">MLLIGPASGNKTLRPVDGHVDVGGIEVPYRRHHGETEEEAMERAAAAFMADADTTSSLTSGV</sequence>
<feature type="region of interest" description="Disordered" evidence="1">
    <location>
        <begin position="1"/>
        <end position="21"/>
    </location>
</feature>
<evidence type="ECO:0000313" key="3">
    <source>
        <dbReference type="Proteomes" id="UP000264006"/>
    </source>
</evidence>
<gene>
    <name evidence="2" type="ORF">DVS28_b0446</name>
</gene>
<dbReference type="AlphaFoldDB" id="A0A346Y6T9"/>
<proteinExistence type="predicted"/>
<geneLocation type="plasmid" evidence="3">
    <name>pedy32-46i</name>
</geneLocation>
<protein>
    <submittedName>
        <fullName evidence="2">Uncharacterized protein</fullName>
    </submittedName>
</protein>
<name>A0A346Y6T9_9ACTN</name>
<organism evidence="2 3">
    <name type="scientific">Euzebya pacifica</name>
    <dbReference type="NCBI Taxonomy" id="1608957"/>
    <lineage>
        <taxon>Bacteria</taxon>
        <taxon>Bacillati</taxon>
        <taxon>Actinomycetota</taxon>
        <taxon>Nitriliruptoria</taxon>
        <taxon>Euzebyales</taxon>
    </lineage>
</organism>
<accession>A0A346Y6T9</accession>
<reference evidence="2 3" key="1">
    <citation type="submission" date="2018-09" db="EMBL/GenBank/DDBJ databases">
        <title>Complete genome sequence of Euzebya sp. DY32-46 isolated from seawater of Pacific Ocean.</title>
        <authorList>
            <person name="Xu L."/>
            <person name="Wu Y.-H."/>
            <person name="Xu X.-W."/>
        </authorList>
    </citation>
    <scope>NUCLEOTIDE SEQUENCE [LARGE SCALE GENOMIC DNA]</scope>
    <source>
        <strain evidence="2 3">DY32-46</strain>
        <plasmid evidence="3">pedy32-46i</plasmid>
    </source>
</reference>
<keyword evidence="2" id="KW-0614">Plasmid</keyword>
<dbReference type="EMBL" id="CP031166">
    <property type="protein sequence ID" value="AXV10186.1"/>
    <property type="molecule type" value="Genomic_DNA"/>
</dbReference>